<protein>
    <submittedName>
        <fullName evidence="2">Uncharacterized protein</fullName>
    </submittedName>
</protein>
<reference evidence="2 3" key="1">
    <citation type="journal article" date="2021" name="Elife">
        <title>Chloroplast acquisition without the gene transfer in kleptoplastic sea slugs, Plakobranchus ocellatus.</title>
        <authorList>
            <person name="Maeda T."/>
            <person name="Takahashi S."/>
            <person name="Yoshida T."/>
            <person name="Shimamura S."/>
            <person name="Takaki Y."/>
            <person name="Nagai Y."/>
            <person name="Toyoda A."/>
            <person name="Suzuki Y."/>
            <person name="Arimoto A."/>
            <person name="Ishii H."/>
            <person name="Satoh N."/>
            <person name="Nishiyama T."/>
            <person name="Hasebe M."/>
            <person name="Maruyama T."/>
            <person name="Minagawa J."/>
            <person name="Obokata J."/>
            <person name="Shigenobu S."/>
        </authorList>
    </citation>
    <scope>NUCLEOTIDE SEQUENCE [LARGE SCALE GENOMIC DNA]</scope>
</reference>
<feature type="region of interest" description="Disordered" evidence="1">
    <location>
        <begin position="89"/>
        <end position="123"/>
    </location>
</feature>
<proteinExistence type="predicted"/>
<organism evidence="2 3">
    <name type="scientific">Plakobranchus ocellatus</name>
    <dbReference type="NCBI Taxonomy" id="259542"/>
    <lineage>
        <taxon>Eukaryota</taxon>
        <taxon>Metazoa</taxon>
        <taxon>Spiralia</taxon>
        <taxon>Lophotrochozoa</taxon>
        <taxon>Mollusca</taxon>
        <taxon>Gastropoda</taxon>
        <taxon>Heterobranchia</taxon>
        <taxon>Euthyneura</taxon>
        <taxon>Panpulmonata</taxon>
        <taxon>Sacoglossa</taxon>
        <taxon>Placobranchoidea</taxon>
        <taxon>Plakobranchidae</taxon>
        <taxon>Plakobranchus</taxon>
    </lineage>
</organism>
<evidence type="ECO:0000256" key="1">
    <source>
        <dbReference type="SAM" id="MobiDB-lite"/>
    </source>
</evidence>
<dbReference type="EMBL" id="BLXT01000273">
    <property type="protein sequence ID" value="GFN75509.1"/>
    <property type="molecule type" value="Genomic_DNA"/>
</dbReference>
<evidence type="ECO:0000313" key="2">
    <source>
        <dbReference type="EMBL" id="GFN75509.1"/>
    </source>
</evidence>
<gene>
    <name evidence="2" type="ORF">PoB_000201500</name>
</gene>
<name>A0AAV3XY13_9GAST</name>
<comment type="caution">
    <text evidence="2">The sequence shown here is derived from an EMBL/GenBank/DDBJ whole genome shotgun (WGS) entry which is preliminary data.</text>
</comment>
<accession>A0AAV3XY13</accession>
<dbReference type="Proteomes" id="UP000735302">
    <property type="component" value="Unassembled WGS sequence"/>
</dbReference>
<dbReference type="AlphaFoldDB" id="A0AAV3XY13"/>
<keyword evidence="3" id="KW-1185">Reference proteome</keyword>
<evidence type="ECO:0000313" key="3">
    <source>
        <dbReference type="Proteomes" id="UP000735302"/>
    </source>
</evidence>
<sequence length="123" mass="13925">MNHFDGPSLRKIDENVLIYYTYSAICQSLRPSPHGATASVVCHTLPARTRTPMHARMRALTHARASLDPSFHLALKLLLKLLNTLDEEDGEARARQRQRQRQTDRQAESELGEGDDAESLKFL</sequence>